<evidence type="ECO:0000256" key="1">
    <source>
        <dbReference type="ARBA" id="ARBA00004429"/>
    </source>
</evidence>
<dbReference type="RefSeq" id="WP_284304567.1">
    <property type="nucleotide sequence ID" value="NZ_BSUO01000001.1"/>
</dbReference>
<comment type="subcellular location">
    <subcellularLocation>
        <location evidence="1">Cell inner membrane</location>
        <topology evidence="1">Multi-pass membrane protein</topology>
    </subcellularLocation>
</comment>
<evidence type="ECO:0000256" key="6">
    <source>
        <dbReference type="ARBA" id="ARBA00023136"/>
    </source>
</evidence>
<keyword evidence="2" id="KW-1003">Cell membrane</keyword>
<feature type="transmembrane region" description="Helical" evidence="7">
    <location>
        <begin position="272"/>
        <end position="290"/>
    </location>
</feature>
<dbReference type="PANTHER" id="PTHR33362">
    <property type="entry name" value="SIALIC ACID TRAP TRANSPORTER PERMEASE PROTEIN SIAT-RELATED"/>
    <property type="match status" value="1"/>
</dbReference>
<reference evidence="10" key="1">
    <citation type="journal article" date="2019" name="Int. J. Syst. Evol. Microbiol.">
        <title>The Global Catalogue of Microorganisms (GCM) 10K type strain sequencing project: providing services to taxonomists for standard genome sequencing and annotation.</title>
        <authorList>
            <consortium name="The Broad Institute Genomics Platform"/>
            <consortium name="The Broad Institute Genome Sequencing Center for Infectious Disease"/>
            <person name="Wu L."/>
            <person name="Ma J."/>
        </authorList>
    </citation>
    <scope>NUCLEOTIDE SEQUENCE [LARGE SCALE GENOMIC DNA]</scope>
    <source>
        <strain evidence="10">NBRC 113072</strain>
    </source>
</reference>
<evidence type="ECO:0000313" key="9">
    <source>
        <dbReference type="EMBL" id="GMA40951.1"/>
    </source>
</evidence>
<feature type="transmembrane region" description="Helical" evidence="7">
    <location>
        <begin position="140"/>
        <end position="168"/>
    </location>
</feature>
<evidence type="ECO:0000256" key="4">
    <source>
        <dbReference type="ARBA" id="ARBA00022692"/>
    </source>
</evidence>
<dbReference type="PIRSF" id="PIRSF006066">
    <property type="entry name" value="HI0050"/>
    <property type="match status" value="1"/>
</dbReference>
<dbReference type="PANTHER" id="PTHR33362:SF2">
    <property type="entry name" value="TRAP TRANSPORTER LARGE PERMEASE PROTEIN"/>
    <property type="match status" value="1"/>
</dbReference>
<evidence type="ECO:0000256" key="3">
    <source>
        <dbReference type="ARBA" id="ARBA00022519"/>
    </source>
</evidence>
<feature type="transmembrane region" description="Helical" evidence="7">
    <location>
        <begin position="219"/>
        <end position="242"/>
    </location>
</feature>
<evidence type="ECO:0000256" key="2">
    <source>
        <dbReference type="ARBA" id="ARBA00022475"/>
    </source>
</evidence>
<keyword evidence="3" id="KW-0997">Cell inner membrane</keyword>
<feature type="transmembrane region" description="Helical" evidence="7">
    <location>
        <begin position="62"/>
        <end position="85"/>
    </location>
</feature>
<keyword evidence="6 7" id="KW-0472">Membrane</keyword>
<sequence>MSVTLAALALLAVFLLLLVLSVPISVAIAISSIVTALFFLTWEQVVFIVMQKMNSGLDSFSLIAVPLFILAGNIMNNGGIAGRLIDLAQVIAGRIPGSLAQTNVIGNMIFGSLSGSAVAAAAAIGGTLHGREKDEGYDPAFATSVNIASAPTGLLIPPTTAFIVYSMIAGGVSVSALFMAGYVPGILMGLVTMAIAYVHARKAGYPTSPRPSLAEAGRVTLRAIPSLLLIVVVVGGIVAGVFTATEGAAVAVLYCLVLSLIYRSMSWSAFKEVLLATAATSGIILFLISASSALSWVMAYTGIPDAISAAVLSVSGSTYVVYLLMVVVLLVVGTFMDITPAILIFTPIFLPMATELGMDPVHFGVVLVFSMCIGTMTPPVGSVLFVACSISGVTIEQVTRRLIPYLVALVALLLVVTYVPALSTGLPSLMGLM</sequence>
<dbReference type="EMBL" id="BSUO01000001">
    <property type="protein sequence ID" value="GMA40951.1"/>
    <property type="molecule type" value="Genomic_DNA"/>
</dbReference>
<evidence type="ECO:0000313" key="10">
    <source>
        <dbReference type="Proteomes" id="UP001157126"/>
    </source>
</evidence>
<feature type="domain" description="TRAP C4-dicarboxylate transport system permease DctM subunit" evidence="8">
    <location>
        <begin position="11"/>
        <end position="422"/>
    </location>
</feature>
<dbReference type="Pfam" id="PF06808">
    <property type="entry name" value="DctM"/>
    <property type="match status" value="1"/>
</dbReference>
<dbReference type="NCBIfam" id="TIGR00786">
    <property type="entry name" value="dctM"/>
    <property type="match status" value="1"/>
</dbReference>
<evidence type="ECO:0000256" key="5">
    <source>
        <dbReference type="ARBA" id="ARBA00022989"/>
    </source>
</evidence>
<protein>
    <submittedName>
        <fullName evidence="9">Membrane protein</fullName>
    </submittedName>
</protein>
<gene>
    <name evidence="9" type="primary">ygiK</name>
    <name evidence="9" type="ORF">GCM10025883_29960</name>
</gene>
<keyword evidence="4 7" id="KW-0812">Transmembrane</keyword>
<organism evidence="9 10">
    <name type="scientific">Mobilicoccus caccae</name>
    <dbReference type="NCBI Taxonomy" id="1859295"/>
    <lineage>
        <taxon>Bacteria</taxon>
        <taxon>Bacillati</taxon>
        <taxon>Actinomycetota</taxon>
        <taxon>Actinomycetes</taxon>
        <taxon>Micrococcales</taxon>
        <taxon>Dermatophilaceae</taxon>
        <taxon>Mobilicoccus</taxon>
    </lineage>
</organism>
<evidence type="ECO:0000256" key="7">
    <source>
        <dbReference type="SAM" id="Phobius"/>
    </source>
</evidence>
<feature type="transmembrane region" description="Helical" evidence="7">
    <location>
        <begin position="362"/>
        <end position="390"/>
    </location>
</feature>
<name>A0ABQ6IV69_9MICO</name>
<accession>A0ABQ6IV69</accession>
<feature type="transmembrane region" description="Helical" evidence="7">
    <location>
        <begin position="174"/>
        <end position="198"/>
    </location>
</feature>
<keyword evidence="10" id="KW-1185">Reference proteome</keyword>
<feature type="transmembrane region" description="Helical" evidence="7">
    <location>
        <begin position="321"/>
        <end position="350"/>
    </location>
</feature>
<feature type="transmembrane region" description="Helical" evidence="7">
    <location>
        <begin position="105"/>
        <end position="128"/>
    </location>
</feature>
<comment type="caution">
    <text evidence="9">The sequence shown here is derived from an EMBL/GenBank/DDBJ whole genome shotgun (WGS) entry which is preliminary data.</text>
</comment>
<dbReference type="InterPro" id="IPR010656">
    <property type="entry name" value="DctM"/>
</dbReference>
<dbReference type="InterPro" id="IPR004681">
    <property type="entry name" value="TRAP_DctM"/>
</dbReference>
<keyword evidence="5 7" id="KW-1133">Transmembrane helix</keyword>
<proteinExistence type="predicted"/>
<dbReference type="Proteomes" id="UP001157126">
    <property type="component" value="Unassembled WGS sequence"/>
</dbReference>
<feature type="transmembrane region" description="Helical" evidence="7">
    <location>
        <begin position="402"/>
        <end position="423"/>
    </location>
</feature>
<evidence type="ECO:0000259" key="8">
    <source>
        <dbReference type="Pfam" id="PF06808"/>
    </source>
</evidence>